<keyword evidence="1" id="KW-0863">Zinc-finger</keyword>
<proteinExistence type="predicted"/>
<feature type="domain" description="C2H2-type" evidence="2">
    <location>
        <begin position="54"/>
        <end position="77"/>
    </location>
</feature>
<dbReference type="SUPFAM" id="SSF57667">
    <property type="entry name" value="beta-beta-alpha zinc fingers"/>
    <property type="match status" value="1"/>
</dbReference>
<organism evidence="3 4">
    <name type="scientific">Ancylostoma caninum</name>
    <name type="common">Dog hookworm</name>
    <dbReference type="NCBI Taxonomy" id="29170"/>
    <lineage>
        <taxon>Eukaryota</taxon>
        <taxon>Metazoa</taxon>
        <taxon>Ecdysozoa</taxon>
        <taxon>Nematoda</taxon>
        <taxon>Chromadorea</taxon>
        <taxon>Rhabditida</taxon>
        <taxon>Rhabditina</taxon>
        <taxon>Rhabditomorpha</taxon>
        <taxon>Strongyloidea</taxon>
        <taxon>Ancylostomatidae</taxon>
        <taxon>Ancylostomatinae</taxon>
        <taxon>Ancylostoma</taxon>
    </lineage>
</organism>
<keyword evidence="4" id="KW-1185">Reference proteome</keyword>
<dbReference type="AlphaFoldDB" id="A0A368GI53"/>
<comment type="caution">
    <text evidence="3">The sequence shown here is derived from an EMBL/GenBank/DDBJ whole genome shotgun (WGS) entry which is preliminary data.</text>
</comment>
<dbReference type="SMART" id="SM00355">
    <property type="entry name" value="ZnF_C2H2"/>
    <property type="match status" value="3"/>
</dbReference>
<keyword evidence="1" id="KW-0479">Metal-binding</keyword>
<dbReference type="InterPro" id="IPR036236">
    <property type="entry name" value="Znf_C2H2_sf"/>
</dbReference>
<sequence length="191" mass="21191">MNNSSAQCHICKNGPFLLSNLYAHLRRFHYCSEYEVNEVRRAIKRAKYRVLQEVKCELCGKAYFSDGGLRKHKRLAHKEAPITQSEPSEDHQVRAVSVACPACGKSLPSSIELAVHLPGEPSRCGRQGKNVKLSRNWSGGHLGRAARERRICTCANILVVPAERPTLSKKRNGTGNASATPSIVHVLQGYF</sequence>
<evidence type="ECO:0000313" key="3">
    <source>
        <dbReference type="EMBL" id="RCN42665.1"/>
    </source>
</evidence>
<reference evidence="3 4" key="1">
    <citation type="submission" date="2014-10" db="EMBL/GenBank/DDBJ databases">
        <title>Draft genome of the hookworm Ancylostoma caninum.</title>
        <authorList>
            <person name="Mitreva M."/>
        </authorList>
    </citation>
    <scope>NUCLEOTIDE SEQUENCE [LARGE SCALE GENOMIC DNA]</scope>
    <source>
        <strain evidence="3 4">Baltimore</strain>
    </source>
</reference>
<evidence type="ECO:0000313" key="4">
    <source>
        <dbReference type="Proteomes" id="UP000252519"/>
    </source>
</evidence>
<keyword evidence="1" id="KW-0862">Zinc</keyword>
<name>A0A368GI53_ANCCA</name>
<dbReference type="InterPro" id="IPR013087">
    <property type="entry name" value="Znf_C2H2_type"/>
</dbReference>
<dbReference type="Proteomes" id="UP000252519">
    <property type="component" value="Unassembled WGS sequence"/>
</dbReference>
<dbReference type="OrthoDB" id="5868827at2759"/>
<gene>
    <name evidence="3" type="ORF">ANCCAN_11378</name>
</gene>
<dbReference type="Pfam" id="PF00096">
    <property type="entry name" value="zf-C2H2"/>
    <property type="match status" value="1"/>
</dbReference>
<evidence type="ECO:0000256" key="1">
    <source>
        <dbReference type="PROSITE-ProRule" id="PRU00042"/>
    </source>
</evidence>
<dbReference type="EMBL" id="JOJR01000184">
    <property type="protein sequence ID" value="RCN42665.1"/>
    <property type="molecule type" value="Genomic_DNA"/>
</dbReference>
<dbReference type="GO" id="GO:0008270">
    <property type="term" value="F:zinc ion binding"/>
    <property type="evidence" value="ECO:0007669"/>
    <property type="project" value="UniProtKB-KW"/>
</dbReference>
<accession>A0A368GI53</accession>
<protein>
    <submittedName>
        <fullName evidence="3">Zinc finger, C2H2 type</fullName>
    </submittedName>
</protein>
<dbReference type="PROSITE" id="PS00028">
    <property type="entry name" value="ZINC_FINGER_C2H2_1"/>
    <property type="match status" value="1"/>
</dbReference>
<dbReference type="PROSITE" id="PS50157">
    <property type="entry name" value="ZINC_FINGER_C2H2_2"/>
    <property type="match status" value="1"/>
</dbReference>
<dbReference type="Gene3D" id="3.30.160.60">
    <property type="entry name" value="Classic Zinc Finger"/>
    <property type="match status" value="1"/>
</dbReference>
<evidence type="ECO:0000259" key="2">
    <source>
        <dbReference type="PROSITE" id="PS50157"/>
    </source>
</evidence>